<protein>
    <submittedName>
        <fullName evidence="3">5-bromo-4-chloroindolyl phosphate hydrolysis family protein</fullName>
    </submittedName>
</protein>
<keyword evidence="4" id="KW-1185">Reference proteome</keyword>
<dbReference type="EMBL" id="JBHUMO010000056">
    <property type="protein sequence ID" value="MFD2729596.1"/>
    <property type="molecule type" value="Genomic_DNA"/>
</dbReference>
<evidence type="ECO:0000256" key="1">
    <source>
        <dbReference type="SAM" id="MobiDB-lite"/>
    </source>
</evidence>
<evidence type="ECO:0000313" key="3">
    <source>
        <dbReference type="EMBL" id="MFD2729596.1"/>
    </source>
</evidence>
<keyword evidence="2" id="KW-0812">Transmembrane</keyword>
<feature type="transmembrane region" description="Helical" evidence="2">
    <location>
        <begin position="28"/>
        <end position="45"/>
    </location>
</feature>
<dbReference type="Pfam" id="PF10112">
    <property type="entry name" value="Halogen_Hydrol"/>
    <property type="match status" value="1"/>
</dbReference>
<keyword evidence="2" id="KW-1133">Transmembrane helix</keyword>
<organism evidence="3 4">
    <name type="scientific">Enterococcus camelliae</name>
    <dbReference type="NCBI Taxonomy" id="453959"/>
    <lineage>
        <taxon>Bacteria</taxon>
        <taxon>Bacillati</taxon>
        <taxon>Bacillota</taxon>
        <taxon>Bacilli</taxon>
        <taxon>Lactobacillales</taxon>
        <taxon>Enterococcaceae</taxon>
        <taxon>Enterococcus</taxon>
    </lineage>
</organism>
<dbReference type="InterPro" id="IPR018770">
    <property type="entry name" value="ChloroindolylP_hydrolase"/>
</dbReference>
<keyword evidence="2" id="KW-0472">Membrane</keyword>
<comment type="caution">
    <text evidence="3">The sequence shown here is derived from an EMBL/GenBank/DDBJ whole genome shotgun (WGS) entry which is preliminary data.</text>
</comment>
<proteinExistence type="predicted"/>
<sequence>MKKNLLFGVFLVIIGFLCLVMALRPVFWPIAFCLVGAWLMYRGFAGGKSKTKPKKTTPTLSRERERHYRENGMSTREIELFRETMNQTKEAIDQLQQNFSTHAKLKAIDLRHDTVKAAKALFKELVKEPQKLHYASHFLYTHLPNLVDLTNKYIEISAHEIKSKETYDKMEESILVIDQMAALIAKDYQNFVSDDFEDMDVELSLAKQSIKEEAK</sequence>
<gene>
    <name evidence="3" type="ORF">ACFSR0_09205</name>
</gene>
<evidence type="ECO:0000313" key="4">
    <source>
        <dbReference type="Proteomes" id="UP001597427"/>
    </source>
</evidence>
<evidence type="ECO:0000256" key="2">
    <source>
        <dbReference type="SAM" id="Phobius"/>
    </source>
</evidence>
<dbReference type="Proteomes" id="UP001597427">
    <property type="component" value="Unassembled WGS sequence"/>
</dbReference>
<feature type="region of interest" description="Disordered" evidence="1">
    <location>
        <begin position="48"/>
        <end position="67"/>
    </location>
</feature>
<reference evidence="4" key="1">
    <citation type="journal article" date="2019" name="Int. J. Syst. Evol. Microbiol.">
        <title>The Global Catalogue of Microorganisms (GCM) 10K type strain sequencing project: providing services to taxonomists for standard genome sequencing and annotation.</title>
        <authorList>
            <consortium name="The Broad Institute Genomics Platform"/>
            <consortium name="The Broad Institute Genome Sequencing Center for Infectious Disease"/>
            <person name="Wu L."/>
            <person name="Ma J."/>
        </authorList>
    </citation>
    <scope>NUCLEOTIDE SEQUENCE [LARGE SCALE GENOMIC DNA]</scope>
    <source>
        <strain evidence="4">TISTR 932</strain>
    </source>
</reference>
<accession>A0ABW5TJW7</accession>
<dbReference type="RefSeq" id="WP_379982111.1">
    <property type="nucleotide sequence ID" value="NZ_JBHUMO010000056.1"/>
</dbReference>
<feature type="transmembrane region" description="Helical" evidence="2">
    <location>
        <begin position="5"/>
        <end position="22"/>
    </location>
</feature>
<name>A0ABW5TJW7_9ENTE</name>